<dbReference type="RefSeq" id="WP_063362825.1">
    <property type="nucleotide sequence ID" value="NZ_AUXZ01000086.1"/>
</dbReference>
<accession>A0A167DL97</accession>
<feature type="transmembrane region" description="Helical" evidence="1">
    <location>
        <begin position="36"/>
        <end position="61"/>
    </location>
</feature>
<organism evidence="2 3">
    <name type="scientific">Pseudoalteromonas luteoviolacea H33</name>
    <dbReference type="NCBI Taxonomy" id="1365251"/>
    <lineage>
        <taxon>Bacteria</taxon>
        <taxon>Pseudomonadati</taxon>
        <taxon>Pseudomonadota</taxon>
        <taxon>Gammaproteobacteria</taxon>
        <taxon>Alteromonadales</taxon>
        <taxon>Pseudoalteromonadaceae</taxon>
        <taxon>Pseudoalteromonas</taxon>
    </lineage>
</organism>
<sequence length="66" mass="7405">MMTFLSIFQSVLAAMFGVQSSKKYQYDFTHTPFWPYVLVGTLFVILFVVGLILLVNGIVLADRISG</sequence>
<evidence type="ECO:0008006" key="4">
    <source>
        <dbReference type="Google" id="ProtNLM"/>
    </source>
</evidence>
<reference evidence="2 3" key="1">
    <citation type="submission" date="2013-07" db="EMBL/GenBank/DDBJ databases">
        <title>Comparative Genomic and Metabolomic Analysis of Twelve Strains of Pseudoalteromonas luteoviolacea.</title>
        <authorList>
            <person name="Vynne N.G."/>
            <person name="Mansson M."/>
            <person name="Gram L."/>
        </authorList>
    </citation>
    <scope>NUCLEOTIDE SEQUENCE [LARGE SCALE GENOMIC DNA]</scope>
    <source>
        <strain evidence="2 3">H33</strain>
    </source>
</reference>
<evidence type="ECO:0000256" key="1">
    <source>
        <dbReference type="SAM" id="Phobius"/>
    </source>
</evidence>
<proteinExistence type="predicted"/>
<gene>
    <name evidence="2" type="ORF">N476_02815</name>
</gene>
<evidence type="ECO:0000313" key="2">
    <source>
        <dbReference type="EMBL" id="KZN48995.1"/>
    </source>
</evidence>
<name>A0A167DL97_9GAMM</name>
<dbReference type="InterPro" id="IPR021344">
    <property type="entry name" value="DUF2970"/>
</dbReference>
<keyword evidence="1" id="KW-1133">Transmembrane helix</keyword>
<evidence type="ECO:0000313" key="3">
    <source>
        <dbReference type="Proteomes" id="UP000076503"/>
    </source>
</evidence>
<dbReference type="Pfam" id="PF11174">
    <property type="entry name" value="DUF2970"/>
    <property type="match status" value="1"/>
</dbReference>
<dbReference type="Proteomes" id="UP000076503">
    <property type="component" value="Unassembled WGS sequence"/>
</dbReference>
<dbReference type="EMBL" id="AUXZ01000086">
    <property type="protein sequence ID" value="KZN48995.1"/>
    <property type="molecule type" value="Genomic_DNA"/>
</dbReference>
<keyword evidence="1" id="KW-0472">Membrane</keyword>
<keyword evidence="1" id="KW-0812">Transmembrane</keyword>
<protein>
    <recommendedName>
        <fullName evidence="4">DUF2970 domain-containing protein</fullName>
    </recommendedName>
</protein>
<comment type="caution">
    <text evidence="2">The sequence shown here is derived from an EMBL/GenBank/DDBJ whole genome shotgun (WGS) entry which is preliminary data.</text>
</comment>
<dbReference type="PATRIC" id="fig|1365251.3.peg.3517"/>
<dbReference type="AlphaFoldDB" id="A0A167DL97"/>